<evidence type="ECO:0000313" key="2">
    <source>
        <dbReference type="Proteomes" id="UP001565447"/>
    </source>
</evidence>
<protein>
    <submittedName>
        <fullName evidence="1">Uncharacterized protein</fullName>
    </submittedName>
</protein>
<accession>A0ACC6UWY1</accession>
<organism evidence="1 2">
    <name type="scientific">Streptomyces albogriseolus</name>
    <dbReference type="NCBI Taxonomy" id="1887"/>
    <lineage>
        <taxon>Bacteria</taxon>
        <taxon>Bacillati</taxon>
        <taxon>Actinomycetota</taxon>
        <taxon>Actinomycetes</taxon>
        <taxon>Kitasatosporales</taxon>
        <taxon>Streptomycetaceae</taxon>
        <taxon>Streptomyces</taxon>
        <taxon>Streptomyces albogriseolus group</taxon>
    </lineage>
</organism>
<keyword evidence="2" id="KW-1185">Reference proteome</keyword>
<name>A0ACC6UWY1_STRAO</name>
<evidence type="ECO:0000313" key="1">
    <source>
        <dbReference type="EMBL" id="MEY9816018.1"/>
    </source>
</evidence>
<dbReference type="EMBL" id="JBGCBD010000002">
    <property type="protein sequence ID" value="MEY9816018.1"/>
    <property type="molecule type" value="Genomic_DNA"/>
</dbReference>
<comment type="caution">
    <text evidence="1">The sequence shown here is derived from an EMBL/GenBank/DDBJ whole genome shotgun (WGS) entry which is preliminary data.</text>
</comment>
<reference evidence="1" key="1">
    <citation type="submission" date="2024-07" db="EMBL/GenBank/DDBJ databases">
        <title>Genome sequencing of plant associated microbes to promote plant fitness in Sorghum bicolor and Oryza sativa.</title>
        <authorList>
            <person name="Coleman-Derr D."/>
        </authorList>
    </citation>
    <scope>NUCLEOTIDE SEQUENCE</scope>
    <source>
        <strain evidence="1">SAI-173</strain>
    </source>
</reference>
<gene>
    <name evidence="1" type="ORF">RKD21_006275</name>
</gene>
<dbReference type="Proteomes" id="UP001565447">
    <property type="component" value="Unassembled WGS sequence"/>
</dbReference>
<proteinExistence type="predicted"/>
<sequence>MGHRRCRGATAPWAAVGGVAVVLAATGRGAAVRLSLRATWPPRGPPMGRAGSDRPVRRLTACRPRLQRTAGQLPDGGAAAPSGPEARRAVDRPASAQPGSTHPGDRTDINTSPRDFSRAGTPLPHAGALHMPRTHVRPDLSGLSALTVFTSCDEMATPRNRRGEPSGAPLRRACIPAFHSQTRCCRREFTRPRRRGHAPPHARDHRLGHTAVPLCFRPEREGSARAPPGRPVIGTATVSRRTRRTRGTGDARGRPRARAPRSTAEWQFGAAPAHSGPTARHRSPASAHAATRRTTVSWWSDRKKCPPGSVSSRKPAVV</sequence>